<dbReference type="OrthoDB" id="7873042at2759"/>
<dbReference type="GO" id="GO:0008270">
    <property type="term" value="F:zinc ion binding"/>
    <property type="evidence" value="ECO:0007669"/>
    <property type="project" value="UniProtKB-KW"/>
</dbReference>
<dbReference type="EnsemblMetazoa" id="XM_017115054.1">
    <property type="protein sequence ID" value="XP_016970543.1"/>
    <property type="gene ID" value="LOC108038287"/>
</dbReference>
<accession>A0A6P4E5J9</accession>
<evidence type="ECO:0000256" key="2">
    <source>
        <dbReference type="ARBA" id="ARBA00022771"/>
    </source>
</evidence>
<dbReference type="SMART" id="SM00291">
    <property type="entry name" value="ZnF_ZZ"/>
    <property type="match status" value="1"/>
</dbReference>
<protein>
    <submittedName>
        <fullName evidence="8">E3 ubiquitin-protein ligase KCMF1-like</fullName>
    </submittedName>
</protein>
<reference evidence="6" key="3">
    <citation type="submission" date="2025-05" db="UniProtKB">
        <authorList>
            <consortium name="EnsemblMetazoa"/>
        </authorList>
    </citation>
    <scope>IDENTIFICATION</scope>
</reference>
<sequence>MQSDKDESHRHMGITCSGCQRHNFPGRRFHCLACLEEFNLCNGCYALDVTTEEHKFDHAMHCILTPASLALFYTKEELGAGKFPMLIRCPYCKINNFNLEEFERHLAELHPSADPELLSCYKLNV</sequence>
<dbReference type="Proteomes" id="UP001652680">
    <property type="component" value="Unassembled WGS sequence"/>
</dbReference>
<dbReference type="AlphaFoldDB" id="A0A6P4E5J9"/>
<feature type="domain" description="ZZ-type" evidence="5">
    <location>
        <begin position="11"/>
        <end position="68"/>
    </location>
</feature>
<keyword evidence="1" id="KW-0479">Metal-binding</keyword>
<name>A0A6P4E5J9_DRORH</name>
<evidence type="ECO:0000313" key="8">
    <source>
        <dbReference type="RefSeq" id="XP_016970543.1"/>
    </source>
</evidence>
<keyword evidence="2 4" id="KW-0863">Zinc-finger</keyword>
<evidence type="ECO:0000313" key="6">
    <source>
        <dbReference type="EnsemblMetazoa" id="XP_016970543.1"/>
    </source>
</evidence>
<proteinExistence type="predicted"/>
<keyword evidence="3" id="KW-0862">Zinc</keyword>
<keyword evidence="7" id="KW-1185">Reference proteome</keyword>
<dbReference type="Gene3D" id="3.30.60.90">
    <property type="match status" value="1"/>
</dbReference>
<dbReference type="OMA" id="CPYCKIN"/>
<reference evidence="7" key="1">
    <citation type="journal article" date="2021" name="Elife">
        <title>Highly contiguous assemblies of 101 drosophilid genomes.</title>
        <authorList>
            <person name="Kim B.Y."/>
            <person name="Wang J.R."/>
            <person name="Miller D.E."/>
            <person name="Barmina O."/>
            <person name="Delaney E."/>
            <person name="Thompson A."/>
            <person name="Comeault A.A."/>
            <person name="Peede D."/>
            <person name="D'Agostino E.R."/>
            <person name="Pelaez J."/>
            <person name="Aguilar J.M."/>
            <person name="Haji D."/>
            <person name="Matsunaga T."/>
            <person name="Armstrong E.E."/>
            <person name="Zych M."/>
            <person name="Ogawa Y."/>
            <person name="Stamenkovic-Radak M."/>
            <person name="Jelic M."/>
            <person name="Veselinovic M.S."/>
            <person name="Tanaskovic M."/>
            <person name="Eric P."/>
            <person name="Gao J.J."/>
            <person name="Katoh T.K."/>
            <person name="Toda M.J."/>
            <person name="Watabe H."/>
            <person name="Watada M."/>
            <person name="Davis J.S."/>
            <person name="Moyle L.C."/>
            <person name="Manoli G."/>
            <person name="Bertolini E."/>
            <person name="Kostal V."/>
            <person name="Hawley R.S."/>
            <person name="Takahashi A."/>
            <person name="Jones C.D."/>
            <person name="Price D.K."/>
            <person name="Whiteman N."/>
            <person name="Kopp A."/>
            <person name="Matute D.R."/>
            <person name="Petrov D.A."/>
        </authorList>
    </citation>
    <scope>NUCLEOTIDE SEQUENCE [LARGE SCALE GENOMIC DNA]</scope>
</reference>
<dbReference type="InterPro" id="IPR000433">
    <property type="entry name" value="Znf_ZZ"/>
</dbReference>
<dbReference type="RefSeq" id="XP_016970543.1">
    <property type="nucleotide sequence ID" value="XM_017115054.1"/>
</dbReference>
<dbReference type="PROSITE" id="PS50135">
    <property type="entry name" value="ZF_ZZ_2"/>
    <property type="match status" value="1"/>
</dbReference>
<dbReference type="InterPro" id="IPR043145">
    <property type="entry name" value="Znf_ZZ_sf"/>
</dbReference>
<reference evidence="8" key="2">
    <citation type="submission" date="2025-04" db="UniProtKB">
        <authorList>
            <consortium name="RefSeq"/>
        </authorList>
    </citation>
    <scope>IDENTIFICATION</scope>
</reference>
<dbReference type="GeneID" id="108038287"/>
<dbReference type="Pfam" id="PF00569">
    <property type="entry name" value="ZZ"/>
    <property type="match status" value="1"/>
</dbReference>
<organism evidence="8">
    <name type="scientific">Drosophila rhopaloa</name>
    <name type="common">Fruit fly</name>
    <dbReference type="NCBI Taxonomy" id="1041015"/>
    <lineage>
        <taxon>Eukaryota</taxon>
        <taxon>Metazoa</taxon>
        <taxon>Ecdysozoa</taxon>
        <taxon>Arthropoda</taxon>
        <taxon>Hexapoda</taxon>
        <taxon>Insecta</taxon>
        <taxon>Pterygota</taxon>
        <taxon>Neoptera</taxon>
        <taxon>Endopterygota</taxon>
        <taxon>Diptera</taxon>
        <taxon>Brachycera</taxon>
        <taxon>Muscomorpha</taxon>
        <taxon>Ephydroidea</taxon>
        <taxon>Drosophilidae</taxon>
        <taxon>Drosophila</taxon>
        <taxon>Sophophora</taxon>
    </lineage>
</organism>
<evidence type="ECO:0000256" key="4">
    <source>
        <dbReference type="PROSITE-ProRule" id="PRU00228"/>
    </source>
</evidence>
<evidence type="ECO:0000256" key="3">
    <source>
        <dbReference type="ARBA" id="ARBA00022833"/>
    </source>
</evidence>
<evidence type="ECO:0000313" key="7">
    <source>
        <dbReference type="Proteomes" id="UP001652680"/>
    </source>
</evidence>
<evidence type="ECO:0000256" key="1">
    <source>
        <dbReference type="ARBA" id="ARBA00022723"/>
    </source>
</evidence>
<gene>
    <name evidence="8" type="primary">LOC108038287</name>
    <name evidence="6" type="synonym">108038287</name>
</gene>
<evidence type="ECO:0000259" key="5">
    <source>
        <dbReference type="PROSITE" id="PS50135"/>
    </source>
</evidence>
<dbReference type="SUPFAM" id="SSF57850">
    <property type="entry name" value="RING/U-box"/>
    <property type="match status" value="1"/>
</dbReference>